<keyword evidence="1 10" id="KW-0963">Cytoplasm</keyword>
<dbReference type="GO" id="GO:0005525">
    <property type="term" value="F:GTP binding"/>
    <property type="evidence" value="ECO:0007669"/>
    <property type="project" value="UniProtKB-UniRule"/>
</dbReference>
<evidence type="ECO:0000256" key="4">
    <source>
        <dbReference type="ARBA" id="ARBA00022730"/>
    </source>
</evidence>
<evidence type="ECO:0000256" key="2">
    <source>
        <dbReference type="ARBA" id="ARBA00022517"/>
    </source>
</evidence>
<dbReference type="InterPro" id="IPR010914">
    <property type="entry name" value="RsgA_GTPase_dom"/>
</dbReference>
<feature type="binding site" evidence="10">
    <location>
        <begin position="193"/>
        <end position="201"/>
    </location>
    <ligand>
        <name>GTP</name>
        <dbReference type="ChEBI" id="CHEBI:37565"/>
    </ligand>
</feature>
<keyword evidence="7 10" id="KW-0862">Zinc</keyword>
<keyword evidence="5 10" id="KW-0547">Nucleotide-binding</keyword>
<dbReference type="OrthoDB" id="9809485at2"/>
<dbReference type="eggNOG" id="COG1162">
    <property type="taxonomic scope" value="Bacteria"/>
</dbReference>
<dbReference type="Gene3D" id="1.10.40.50">
    <property type="entry name" value="Probable gtpase engc, domain 3"/>
    <property type="match status" value="1"/>
</dbReference>
<evidence type="ECO:0000256" key="5">
    <source>
        <dbReference type="ARBA" id="ARBA00022741"/>
    </source>
</evidence>
<keyword evidence="3 10" id="KW-0479">Metal-binding</keyword>
<dbReference type="STRING" id="1385513.N780_16030"/>
<evidence type="ECO:0000259" key="12">
    <source>
        <dbReference type="PROSITE" id="PS51721"/>
    </source>
</evidence>
<dbReference type="Proteomes" id="UP000030153">
    <property type="component" value="Unassembled WGS sequence"/>
</dbReference>
<keyword evidence="6 10" id="KW-0378">Hydrolase</keyword>
<accession>A0A0A2UZC6</accession>
<feature type="binding site" evidence="10">
    <location>
        <begin position="141"/>
        <end position="144"/>
    </location>
    <ligand>
        <name>GTP</name>
        <dbReference type="ChEBI" id="CHEBI:37565"/>
    </ligand>
</feature>
<comment type="subunit">
    <text evidence="10">Monomer. Associates with 30S ribosomal subunit, binds 16S rRNA.</text>
</comment>
<evidence type="ECO:0000256" key="10">
    <source>
        <dbReference type="HAMAP-Rule" id="MF_01820"/>
    </source>
</evidence>
<evidence type="ECO:0000259" key="11">
    <source>
        <dbReference type="PROSITE" id="PS50936"/>
    </source>
</evidence>
<dbReference type="PANTHER" id="PTHR32120">
    <property type="entry name" value="SMALL RIBOSOMAL SUBUNIT BIOGENESIS GTPASE RSGA"/>
    <property type="match status" value="1"/>
</dbReference>
<dbReference type="Gene3D" id="3.40.50.300">
    <property type="entry name" value="P-loop containing nucleotide triphosphate hydrolases"/>
    <property type="match status" value="1"/>
</dbReference>
<dbReference type="CDD" id="cd01854">
    <property type="entry name" value="YjeQ_EngC"/>
    <property type="match status" value="1"/>
</dbReference>
<feature type="binding site" evidence="10">
    <location>
        <position position="281"/>
    </location>
    <ligand>
        <name>Zn(2+)</name>
        <dbReference type="ChEBI" id="CHEBI:29105"/>
    </ligand>
</feature>
<dbReference type="PROSITE" id="PS51721">
    <property type="entry name" value="G_CP"/>
    <property type="match status" value="1"/>
</dbReference>
<dbReference type="EC" id="3.6.1.-" evidence="10"/>
<evidence type="ECO:0000256" key="9">
    <source>
        <dbReference type="ARBA" id="ARBA00023134"/>
    </source>
</evidence>
<feature type="domain" description="EngC GTPase" evidence="11">
    <location>
        <begin position="102"/>
        <end position="249"/>
    </location>
</feature>
<dbReference type="Pfam" id="PF03193">
    <property type="entry name" value="RsgA_GTPase"/>
    <property type="match status" value="1"/>
</dbReference>
<evidence type="ECO:0000256" key="1">
    <source>
        <dbReference type="ARBA" id="ARBA00022490"/>
    </source>
</evidence>
<keyword evidence="9 10" id="KW-0342">GTP-binding</keyword>
<comment type="similarity">
    <text evidence="10">Belongs to the TRAFAC class YlqF/YawG GTPase family. RsgA subfamily.</text>
</comment>
<dbReference type="InterPro" id="IPR004881">
    <property type="entry name" value="Ribosome_biogen_GTPase_RsgA"/>
</dbReference>
<keyword evidence="8 10" id="KW-0694">RNA-binding</keyword>
<gene>
    <name evidence="10" type="primary">rsgA</name>
    <name evidence="13" type="ORF">N780_16030</name>
</gene>
<dbReference type="PANTHER" id="PTHR32120:SF10">
    <property type="entry name" value="SMALL RIBOSOMAL SUBUNIT BIOGENESIS GTPASE RSGA"/>
    <property type="match status" value="1"/>
</dbReference>
<dbReference type="AlphaFoldDB" id="A0A0A2UZC6"/>
<evidence type="ECO:0000256" key="7">
    <source>
        <dbReference type="ARBA" id="ARBA00022833"/>
    </source>
</evidence>
<feature type="domain" description="CP-type G" evidence="12">
    <location>
        <begin position="93"/>
        <end position="251"/>
    </location>
</feature>
<dbReference type="EMBL" id="AVBG01000004">
    <property type="protein sequence ID" value="KGP91861.1"/>
    <property type="molecule type" value="Genomic_DNA"/>
</dbReference>
<comment type="subcellular location">
    <subcellularLocation>
        <location evidence="10">Cytoplasm</location>
    </subcellularLocation>
</comment>
<comment type="caution">
    <text evidence="13">The sequence shown here is derived from an EMBL/GenBank/DDBJ whole genome shotgun (WGS) entry which is preliminary data.</text>
</comment>
<comment type="function">
    <text evidence="10">One of several proteins that assist in the late maturation steps of the functional core of the 30S ribosomal subunit. Helps release RbfA from mature subunits. May play a role in the assembly of ribosomal proteins into the subunit. Circularly permuted GTPase that catalyzes slow GTP hydrolysis, GTPase activity is stimulated by the 30S ribosomal subunit.</text>
</comment>
<keyword evidence="4 10" id="KW-0699">rRNA-binding</keyword>
<dbReference type="InterPro" id="IPR030378">
    <property type="entry name" value="G_CP_dom"/>
</dbReference>
<feature type="binding site" evidence="10">
    <location>
        <position position="274"/>
    </location>
    <ligand>
        <name>Zn(2+)</name>
        <dbReference type="ChEBI" id="CHEBI:29105"/>
    </ligand>
</feature>
<dbReference type="GO" id="GO:0046872">
    <property type="term" value="F:metal ion binding"/>
    <property type="evidence" value="ECO:0007669"/>
    <property type="project" value="UniProtKB-KW"/>
</dbReference>
<dbReference type="GO" id="GO:0042274">
    <property type="term" value="P:ribosomal small subunit biogenesis"/>
    <property type="evidence" value="ECO:0007669"/>
    <property type="project" value="UniProtKB-UniRule"/>
</dbReference>
<dbReference type="GO" id="GO:0005737">
    <property type="term" value="C:cytoplasm"/>
    <property type="evidence" value="ECO:0007669"/>
    <property type="project" value="UniProtKB-SubCell"/>
</dbReference>
<name>A0A0A2UZC6_9BACI</name>
<dbReference type="InterPro" id="IPR027417">
    <property type="entry name" value="P-loop_NTPase"/>
</dbReference>
<dbReference type="GO" id="GO:0003924">
    <property type="term" value="F:GTPase activity"/>
    <property type="evidence" value="ECO:0007669"/>
    <property type="project" value="UniProtKB-UniRule"/>
</dbReference>
<dbReference type="SUPFAM" id="SSF52540">
    <property type="entry name" value="P-loop containing nucleoside triphosphate hydrolases"/>
    <property type="match status" value="1"/>
</dbReference>
<comment type="cofactor">
    <cofactor evidence="10">
        <name>Zn(2+)</name>
        <dbReference type="ChEBI" id="CHEBI:29105"/>
    </cofactor>
    <text evidence="10">Binds 1 zinc ion per subunit.</text>
</comment>
<evidence type="ECO:0000313" key="13">
    <source>
        <dbReference type="EMBL" id="KGP91861.1"/>
    </source>
</evidence>
<keyword evidence="14" id="KW-1185">Reference proteome</keyword>
<evidence type="ECO:0000256" key="6">
    <source>
        <dbReference type="ARBA" id="ARBA00022801"/>
    </source>
</evidence>
<protein>
    <recommendedName>
        <fullName evidence="10">Small ribosomal subunit biogenesis GTPase RsgA</fullName>
        <ecNumber evidence="10">3.6.1.-</ecNumber>
    </recommendedName>
</protein>
<evidence type="ECO:0000313" key="14">
    <source>
        <dbReference type="Proteomes" id="UP000030153"/>
    </source>
</evidence>
<keyword evidence="2 10" id="KW-0690">Ribosome biogenesis</keyword>
<proteinExistence type="inferred from homology"/>
<dbReference type="RefSeq" id="WP_036781956.1">
    <property type="nucleotide sequence ID" value="NZ_AVBG01000004.1"/>
</dbReference>
<sequence length="339" mass="38223">MTGIMNEASCELKQDERVGRVAKATHGHYTLFTEQRTLEGRLSGGLYHMAQGQRELPAVGDWVVFVPFDNGEKALIQRVLTRRTLLSRKRAGETHGEQIIAANIDKVFIVTALTSEFNINRIERYVLQVYESGAVPVIICTKKDLCEDLEHRLEELTLAAPGVAVYTVSNLTGEGIQELKSELKKDETISLIGSSGVGKSTLINSLMGENIQLTQEVRFDDDRGRHTTTHRELFSLPNGTTVIDTPGMRELQLWGNEDTVGKTFSDIEQLSSECKFRDCKHRSEPGCAVKRAIESGELEEGRLKNYEKLKRELHRLALKEQYSAHRVNRMLHGPKSYKR</sequence>
<evidence type="ECO:0000256" key="8">
    <source>
        <dbReference type="ARBA" id="ARBA00022884"/>
    </source>
</evidence>
<organism evidence="13 14">
    <name type="scientific">Pontibacillus chungwhensis BH030062</name>
    <dbReference type="NCBI Taxonomy" id="1385513"/>
    <lineage>
        <taxon>Bacteria</taxon>
        <taxon>Bacillati</taxon>
        <taxon>Bacillota</taxon>
        <taxon>Bacilli</taxon>
        <taxon>Bacillales</taxon>
        <taxon>Bacillaceae</taxon>
        <taxon>Pontibacillus</taxon>
    </lineage>
</organism>
<dbReference type="HAMAP" id="MF_01820">
    <property type="entry name" value="GTPase_RsgA"/>
    <property type="match status" value="1"/>
</dbReference>
<dbReference type="NCBIfam" id="TIGR00157">
    <property type="entry name" value="ribosome small subunit-dependent GTPase A"/>
    <property type="match status" value="1"/>
</dbReference>
<evidence type="ECO:0000256" key="3">
    <source>
        <dbReference type="ARBA" id="ARBA00022723"/>
    </source>
</evidence>
<dbReference type="PROSITE" id="PS50936">
    <property type="entry name" value="ENGC_GTPASE"/>
    <property type="match status" value="1"/>
</dbReference>
<feature type="binding site" evidence="10">
    <location>
        <position position="279"/>
    </location>
    <ligand>
        <name>Zn(2+)</name>
        <dbReference type="ChEBI" id="CHEBI:29105"/>
    </ligand>
</feature>
<feature type="binding site" evidence="10">
    <location>
        <position position="287"/>
    </location>
    <ligand>
        <name>Zn(2+)</name>
        <dbReference type="ChEBI" id="CHEBI:29105"/>
    </ligand>
</feature>
<reference evidence="13 14" key="1">
    <citation type="submission" date="2013-08" db="EMBL/GenBank/DDBJ databases">
        <title>Genome of Pontibacillus chungwhensis.</title>
        <authorList>
            <person name="Wang Q."/>
            <person name="Wang G."/>
        </authorList>
    </citation>
    <scope>NUCLEOTIDE SEQUENCE [LARGE SCALE GENOMIC DNA]</scope>
    <source>
        <strain evidence="13 14">BH030062</strain>
    </source>
</reference>
<dbReference type="GO" id="GO:0019843">
    <property type="term" value="F:rRNA binding"/>
    <property type="evidence" value="ECO:0007669"/>
    <property type="project" value="UniProtKB-KW"/>
</dbReference>